<gene>
    <name evidence="2" type="ORF">EPA93_02335</name>
</gene>
<proteinExistence type="predicted"/>
<accession>A0A4P6JJ03</accession>
<dbReference type="Pfam" id="PF13451">
    <property type="entry name" value="zf_Tbcl"/>
    <property type="match status" value="1"/>
</dbReference>
<dbReference type="KEGG" id="kbs:EPA93_02335"/>
<protein>
    <recommendedName>
        <fullName evidence="1">Probable zinc-binding domain-containing protein</fullName>
    </recommendedName>
</protein>
<feature type="domain" description="Probable zinc-binding" evidence="1">
    <location>
        <begin position="94"/>
        <end position="142"/>
    </location>
</feature>
<keyword evidence="3" id="KW-1185">Reference proteome</keyword>
<name>A0A4P6JJ03_KTERU</name>
<dbReference type="InterPro" id="IPR025306">
    <property type="entry name" value="Zn-bnd_dom_prob"/>
</dbReference>
<evidence type="ECO:0000313" key="3">
    <source>
        <dbReference type="Proteomes" id="UP000290365"/>
    </source>
</evidence>
<evidence type="ECO:0000313" key="2">
    <source>
        <dbReference type="EMBL" id="QBD74892.1"/>
    </source>
</evidence>
<sequence>MGKVQPQKKGIASHVILCPCCGKRRNIQTQTRLLAVQQVFSNTWICQGDWAVSAARTGRLQWACEECLKAGRAIEGQPWNQTFCDYEPYLAYFDRTVTCQDCLNPFVFQAREQLYWYERLKFYVQSFPKHCLSCRRKRRAKRRAMQALQKESSQLDPQDPFQLLHMASLCLEAGYLSKASEYIARARNRARERGELEKLAVQIDILQQQIQSEITSDVGGYNSLI</sequence>
<dbReference type="AlphaFoldDB" id="A0A4P6JJ03"/>
<dbReference type="OrthoDB" id="289270at2"/>
<dbReference type="Proteomes" id="UP000290365">
    <property type="component" value="Chromosome"/>
</dbReference>
<reference evidence="2 3" key="1">
    <citation type="submission" date="2019-01" db="EMBL/GenBank/DDBJ databases">
        <title>Ktedonosporobacter rubrisoli SCAWS-G2.</title>
        <authorList>
            <person name="Huang Y."/>
            <person name="Yan B."/>
        </authorList>
    </citation>
    <scope>NUCLEOTIDE SEQUENCE [LARGE SCALE GENOMIC DNA]</scope>
    <source>
        <strain evidence="2 3">SCAWS-G2</strain>
    </source>
</reference>
<dbReference type="EMBL" id="CP035758">
    <property type="protein sequence ID" value="QBD74892.1"/>
    <property type="molecule type" value="Genomic_DNA"/>
</dbReference>
<evidence type="ECO:0000259" key="1">
    <source>
        <dbReference type="Pfam" id="PF13451"/>
    </source>
</evidence>
<organism evidence="2 3">
    <name type="scientific">Ktedonosporobacter rubrisoli</name>
    <dbReference type="NCBI Taxonomy" id="2509675"/>
    <lineage>
        <taxon>Bacteria</taxon>
        <taxon>Bacillati</taxon>
        <taxon>Chloroflexota</taxon>
        <taxon>Ktedonobacteria</taxon>
        <taxon>Ktedonobacterales</taxon>
        <taxon>Ktedonosporobacteraceae</taxon>
        <taxon>Ktedonosporobacter</taxon>
    </lineage>
</organism>